<evidence type="ECO:0000313" key="1">
    <source>
        <dbReference type="EMBL" id="NEZ65592.1"/>
    </source>
</evidence>
<dbReference type="AlphaFoldDB" id="A0A6M0SD40"/>
<evidence type="ECO:0000313" key="2">
    <source>
        <dbReference type="Proteomes" id="UP000473574"/>
    </source>
</evidence>
<protein>
    <submittedName>
        <fullName evidence="1">Uncharacterized protein</fullName>
    </submittedName>
</protein>
<accession>A0A6M0SD40</accession>
<proteinExistence type="predicted"/>
<comment type="caution">
    <text evidence="1">The sequence shown here is derived from an EMBL/GenBank/DDBJ whole genome shotgun (WGS) entry which is preliminary data.</text>
</comment>
<reference evidence="1 2" key="1">
    <citation type="journal article" date="2020" name="Microb. Ecol.">
        <title>Ecogenomics of the Marine Benthic Filamentous Cyanobacterium Adonisia.</title>
        <authorList>
            <person name="Walter J.M."/>
            <person name="Coutinho F.H."/>
            <person name="Leomil L."/>
            <person name="Hargreaves P.I."/>
            <person name="Campeao M.E."/>
            <person name="Vieira V.V."/>
            <person name="Silva B.S."/>
            <person name="Fistarol G.O."/>
            <person name="Salomon P.S."/>
            <person name="Sawabe T."/>
            <person name="Mino S."/>
            <person name="Hosokawa M."/>
            <person name="Miyashita H."/>
            <person name="Maruyama F."/>
            <person name="van Verk M.C."/>
            <person name="Dutilh B.E."/>
            <person name="Thompson C.C."/>
            <person name="Thompson F.L."/>
        </authorList>
    </citation>
    <scope>NUCLEOTIDE SEQUENCE [LARGE SCALE GENOMIC DNA]</scope>
    <source>
        <strain evidence="1 2">CCMR0082</strain>
    </source>
</reference>
<dbReference type="EMBL" id="QZCE01000002">
    <property type="protein sequence ID" value="NEZ65592.1"/>
    <property type="molecule type" value="Genomic_DNA"/>
</dbReference>
<dbReference type="RefSeq" id="WP_163666804.1">
    <property type="nucleotide sequence ID" value="NZ_QZCE01000002.1"/>
</dbReference>
<organism evidence="1 2">
    <name type="scientific">Adonisia turfae CCMR0082</name>
    <dbReference type="NCBI Taxonomy" id="2304604"/>
    <lineage>
        <taxon>Bacteria</taxon>
        <taxon>Bacillati</taxon>
        <taxon>Cyanobacteriota</taxon>
        <taxon>Adonisia</taxon>
        <taxon>Adonisia turfae</taxon>
    </lineage>
</organism>
<dbReference type="Proteomes" id="UP000473574">
    <property type="component" value="Unassembled WGS sequence"/>
</dbReference>
<sequence length="59" mass="6454">MTKEQKAKALIEAIYNATQRGISVRFSKDFAGQMTLSLDDIHTHVGVPGGSLDQILVRP</sequence>
<gene>
    <name evidence="1" type="ORF">D0962_23020</name>
</gene>
<name>A0A6M0SD40_9CYAN</name>